<protein>
    <submittedName>
        <fullName evidence="2">Uncharacterized protein</fullName>
    </submittedName>
</protein>
<dbReference type="OrthoDB" id="145610at2759"/>
<accession>A0A225V4Q7</accession>
<evidence type="ECO:0000313" key="2">
    <source>
        <dbReference type="EMBL" id="OWZ00074.1"/>
    </source>
</evidence>
<organism evidence="2 3">
    <name type="scientific">Phytophthora megakarya</name>
    <dbReference type="NCBI Taxonomy" id="4795"/>
    <lineage>
        <taxon>Eukaryota</taxon>
        <taxon>Sar</taxon>
        <taxon>Stramenopiles</taxon>
        <taxon>Oomycota</taxon>
        <taxon>Peronosporomycetes</taxon>
        <taxon>Peronosporales</taxon>
        <taxon>Peronosporaceae</taxon>
        <taxon>Phytophthora</taxon>
    </lineage>
</organism>
<dbReference type="Proteomes" id="UP000198211">
    <property type="component" value="Unassembled WGS sequence"/>
</dbReference>
<dbReference type="AlphaFoldDB" id="A0A225V4Q7"/>
<feature type="region of interest" description="Disordered" evidence="1">
    <location>
        <begin position="142"/>
        <end position="169"/>
    </location>
</feature>
<dbReference type="EMBL" id="NBNE01007917">
    <property type="protein sequence ID" value="OWZ00074.1"/>
    <property type="molecule type" value="Genomic_DNA"/>
</dbReference>
<reference evidence="3" key="1">
    <citation type="submission" date="2017-03" db="EMBL/GenBank/DDBJ databases">
        <title>Phytopthora megakarya and P. palmivora, two closely related causual agents of cacao black pod achieved similar genome size and gene model numbers by different mechanisms.</title>
        <authorList>
            <person name="Ali S."/>
            <person name="Shao J."/>
            <person name="Larry D.J."/>
            <person name="Kronmiller B."/>
            <person name="Shen D."/>
            <person name="Strem M.D."/>
            <person name="Melnick R.L."/>
            <person name="Guiltinan M.J."/>
            <person name="Tyler B.M."/>
            <person name="Meinhardt L.W."/>
            <person name="Bailey B.A."/>
        </authorList>
    </citation>
    <scope>NUCLEOTIDE SEQUENCE [LARGE SCALE GENOMIC DNA]</scope>
    <source>
        <strain evidence="3">zdho120</strain>
    </source>
</reference>
<name>A0A225V4Q7_9STRA</name>
<feature type="compositionally biased region" description="Basic and acidic residues" evidence="1">
    <location>
        <begin position="53"/>
        <end position="71"/>
    </location>
</feature>
<gene>
    <name evidence="2" type="ORF">PHMEG_00028817</name>
</gene>
<sequence length="241" mass="27622">MERRAKADRQIAELRAALAARDELERIRNEEYRAARTAQAAQAKLSQEAWDRREAEFQERTEQEMERKEVSGQEFAGLQAQMYLIEKERAREWEESIQFRAEADRRMEAVTEKCDQAIAKAAADIDETKLQADQELSRIKREMEHQAREDRGPGSLRWEDEDDSGYGYQYDVENDEAYDGLVDQEEVFRAEAPGGWGGMSATAVLKTAPTPEGEVTPEFPDPRPRAQYVTSWDILGNDVGN</sequence>
<proteinExistence type="predicted"/>
<evidence type="ECO:0000313" key="3">
    <source>
        <dbReference type="Proteomes" id="UP000198211"/>
    </source>
</evidence>
<keyword evidence="3" id="KW-1185">Reference proteome</keyword>
<comment type="caution">
    <text evidence="2">The sequence shown here is derived from an EMBL/GenBank/DDBJ whole genome shotgun (WGS) entry which is preliminary data.</text>
</comment>
<feature type="compositionally biased region" description="Basic and acidic residues" evidence="1">
    <location>
        <begin position="142"/>
        <end position="152"/>
    </location>
</feature>
<feature type="region of interest" description="Disordered" evidence="1">
    <location>
        <begin position="53"/>
        <end position="73"/>
    </location>
</feature>
<evidence type="ECO:0000256" key="1">
    <source>
        <dbReference type="SAM" id="MobiDB-lite"/>
    </source>
</evidence>